<dbReference type="Proteomes" id="UP000628463">
    <property type="component" value="Unassembled WGS sequence"/>
</dbReference>
<protein>
    <recommendedName>
        <fullName evidence="7">RNA polymerase sigma factor</fullName>
    </recommendedName>
</protein>
<feature type="domain" description="HTH cro/C1-type" evidence="8">
    <location>
        <begin position="212"/>
        <end position="232"/>
    </location>
</feature>
<dbReference type="NCBIfam" id="TIGR02835">
    <property type="entry name" value="spore_sigmaE"/>
    <property type="match status" value="1"/>
</dbReference>
<dbReference type="SUPFAM" id="SSF88659">
    <property type="entry name" value="Sigma3 and sigma4 domains of RNA polymerase sigma factors"/>
    <property type="match status" value="1"/>
</dbReference>
<evidence type="ECO:0000256" key="3">
    <source>
        <dbReference type="ARBA" id="ARBA00023015"/>
    </source>
</evidence>
<evidence type="ECO:0000313" key="9">
    <source>
        <dbReference type="EMBL" id="MBC5681139.1"/>
    </source>
</evidence>
<keyword evidence="6 7" id="KW-0804">Transcription</keyword>
<comment type="caution">
    <text evidence="9">The sequence shown here is derived from an EMBL/GenBank/DDBJ whole genome shotgun (WGS) entry which is preliminary data.</text>
</comment>
<dbReference type="InterPro" id="IPR014200">
    <property type="entry name" value="RNA_pol_sigma-E"/>
</dbReference>
<evidence type="ECO:0000256" key="2">
    <source>
        <dbReference type="ARBA" id="ARBA00022969"/>
    </source>
</evidence>
<evidence type="ECO:0000256" key="5">
    <source>
        <dbReference type="ARBA" id="ARBA00023125"/>
    </source>
</evidence>
<sequence>MVLKVAVEDRFQFKVVPNFRNFCLLKQSDVHYIGGTDVLPAPLAADEEADAISKLGTQDEKGAKSQLIEHNLRLVVYIAKKFDNTGVGVEDLISIGTIGLIKAINSYNPEKNIKLATYASRCIENEILMYLRRNNKTKAEVSIDEPLNVDWDGNELLLSDILGTDEDIIYKDLEDEAERKILSKAIEKLSDRERMIVDLRYGLSASDGMEKTQKEVADMLGISQSYISRLEKKIIKRLKKEMIKNS</sequence>
<evidence type="ECO:0000256" key="4">
    <source>
        <dbReference type="ARBA" id="ARBA00023082"/>
    </source>
</evidence>
<name>A0ABR7G117_9FIRM</name>
<proteinExistence type="inferred from homology"/>
<dbReference type="Pfam" id="PF04545">
    <property type="entry name" value="Sigma70_r4"/>
    <property type="match status" value="1"/>
</dbReference>
<dbReference type="EMBL" id="JACOPD010000006">
    <property type="protein sequence ID" value="MBC5681139.1"/>
    <property type="molecule type" value="Genomic_DNA"/>
</dbReference>
<dbReference type="InterPro" id="IPR007627">
    <property type="entry name" value="RNA_pol_sigma70_r2"/>
</dbReference>
<dbReference type="PRINTS" id="PR00046">
    <property type="entry name" value="SIGMA70FCT"/>
</dbReference>
<gene>
    <name evidence="9" type="primary">sigE</name>
    <name evidence="9" type="ORF">H8S01_09220</name>
</gene>
<keyword evidence="3 7" id="KW-0805">Transcription regulation</keyword>
<accession>A0ABR7G117</accession>
<dbReference type="InterPro" id="IPR013325">
    <property type="entry name" value="RNA_pol_sigma_r2"/>
</dbReference>
<dbReference type="InterPro" id="IPR014284">
    <property type="entry name" value="RNA_pol_sigma-70_dom"/>
</dbReference>
<evidence type="ECO:0000313" key="10">
    <source>
        <dbReference type="Proteomes" id="UP000628463"/>
    </source>
</evidence>
<comment type="function">
    <text evidence="7">Sigma factors are initiation factors that promote the attachment of RNA polymerase to specific initiation sites and are then released.</text>
</comment>
<dbReference type="InterPro" id="IPR036388">
    <property type="entry name" value="WH-like_DNA-bd_sf"/>
</dbReference>
<dbReference type="PROSITE" id="PS00716">
    <property type="entry name" value="SIGMA70_2"/>
    <property type="match status" value="1"/>
</dbReference>
<dbReference type="PROSITE" id="PS50943">
    <property type="entry name" value="HTH_CROC1"/>
    <property type="match status" value="1"/>
</dbReference>
<dbReference type="Gene3D" id="1.10.10.10">
    <property type="entry name" value="Winged helix-like DNA-binding domain superfamily/Winged helix DNA-binding domain"/>
    <property type="match status" value="1"/>
</dbReference>
<dbReference type="InterPro" id="IPR050813">
    <property type="entry name" value="Sigma-70_Factor"/>
</dbReference>
<dbReference type="NCBIfam" id="NF006158">
    <property type="entry name" value="PRK08301.1"/>
    <property type="match status" value="1"/>
</dbReference>
<keyword evidence="10" id="KW-1185">Reference proteome</keyword>
<dbReference type="PROSITE" id="PS00715">
    <property type="entry name" value="SIGMA70_1"/>
    <property type="match status" value="1"/>
</dbReference>
<dbReference type="RefSeq" id="WP_021866112.1">
    <property type="nucleotide sequence ID" value="NZ_JACOPD010000006.1"/>
</dbReference>
<dbReference type="Pfam" id="PF04542">
    <property type="entry name" value="Sigma70_r2"/>
    <property type="match status" value="1"/>
</dbReference>
<evidence type="ECO:0000256" key="1">
    <source>
        <dbReference type="ARBA" id="ARBA00007788"/>
    </source>
</evidence>
<dbReference type="Gene3D" id="1.20.120.1810">
    <property type="match status" value="1"/>
</dbReference>
<dbReference type="InterPro" id="IPR007630">
    <property type="entry name" value="RNA_pol_sigma70_r4"/>
</dbReference>
<organism evidence="9 10">
    <name type="scientific">Lachnospira hominis</name>
    <name type="common">ex Liu et al. 2021</name>
    <dbReference type="NCBI Taxonomy" id="2763051"/>
    <lineage>
        <taxon>Bacteria</taxon>
        <taxon>Bacillati</taxon>
        <taxon>Bacillota</taxon>
        <taxon>Clostridia</taxon>
        <taxon>Lachnospirales</taxon>
        <taxon>Lachnospiraceae</taxon>
        <taxon>Lachnospira</taxon>
    </lineage>
</organism>
<evidence type="ECO:0000256" key="7">
    <source>
        <dbReference type="RuleBase" id="RU362124"/>
    </source>
</evidence>
<dbReference type="NCBIfam" id="NF004471">
    <property type="entry name" value="PRK05803.1"/>
    <property type="match status" value="1"/>
</dbReference>
<evidence type="ECO:0000256" key="6">
    <source>
        <dbReference type="ARBA" id="ARBA00023163"/>
    </source>
</evidence>
<dbReference type="InterPro" id="IPR013324">
    <property type="entry name" value="RNA_pol_sigma_r3/r4-like"/>
</dbReference>
<dbReference type="SUPFAM" id="SSF88946">
    <property type="entry name" value="Sigma2 domain of RNA polymerase sigma factors"/>
    <property type="match status" value="1"/>
</dbReference>
<keyword evidence="4 7" id="KW-0731">Sigma factor</keyword>
<dbReference type="PANTHER" id="PTHR30376:SF3">
    <property type="entry name" value="RNA POLYMERASE SIGMA FACTOR RPOH"/>
    <property type="match status" value="1"/>
</dbReference>
<dbReference type="PANTHER" id="PTHR30376">
    <property type="entry name" value="SIGMA FACTOR RPOH HEAT SHOCK RELATED"/>
    <property type="match status" value="1"/>
</dbReference>
<comment type="similarity">
    <text evidence="1 7">Belongs to the sigma-70 factor family.</text>
</comment>
<evidence type="ECO:0000259" key="8">
    <source>
        <dbReference type="PROSITE" id="PS50943"/>
    </source>
</evidence>
<dbReference type="CDD" id="cd06171">
    <property type="entry name" value="Sigma70_r4"/>
    <property type="match status" value="1"/>
</dbReference>
<dbReference type="InterPro" id="IPR001387">
    <property type="entry name" value="Cro/C1-type_HTH"/>
</dbReference>
<keyword evidence="2" id="KW-0749">Sporulation</keyword>
<reference evidence="9 10" key="1">
    <citation type="submission" date="2020-08" db="EMBL/GenBank/DDBJ databases">
        <title>Genome public.</title>
        <authorList>
            <person name="Liu C."/>
            <person name="Sun Q."/>
        </authorList>
    </citation>
    <scope>NUCLEOTIDE SEQUENCE [LARGE SCALE GENOMIC DNA]</scope>
    <source>
        <strain evidence="9 10">NSJ-43</strain>
    </source>
</reference>
<keyword evidence="5 7" id="KW-0238">DNA-binding</keyword>
<dbReference type="PIRSF" id="PIRSF000770">
    <property type="entry name" value="RNA_pol_sigma-SigE/K"/>
    <property type="match status" value="1"/>
</dbReference>
<dbReference type="InterPro" id="IPR000943">
    <property type="entry name" value="RNA_pol_sigma70"/>
</dbReference>
<dbReference type="NCBIfam" id="TIGR02937">
    <property type="entry name" value="sigma70-ECF"/>
    <property type="match status" value="1"/>
</dbReference>